<evidence type="ECO:0000256" key="3">
    <source>
        <dbReference type="SAM" id="MobiDB-lite"/>
    </source>
</evidence>
<dbReference type="Pfam" id="PF26121">
    <property type="entry name" value="HTH_CDT1"/>
    <property type="match status" value="1"/>
</dbReference>
<evidence type="ECO:0000313" key="6">
    <source>
        <dbReference type="Proteomes" id="UP001152649"/>
    </source>
</evidence>
<keyword evidence="6" id="KW-1185">Reference proteome</keyword>
<feature type="compositionally biased region" description="Polar residues" evidence="3">
    <location>
        <begin position="110"/>
        <end position="120"/>
    </location>
</feature>
<keyword evidence="2" id="KW-0131">Cell cycle</keyword>
<name>A0A9W4INA8_9EURO</name>
<proteinExistence type="inferred from homology"/>
<gene>
    <name evidence="5" type="ORF">PSALAMII_LOCUS2023</name>
</gene>
<dbReference type="Proteomes" id="UP001152649">
    <property type="component" value="Unassembled WGS sequence"/>
</dbReference>
<feature type="domain" description="DNA replication factor Cdt1 C-terminal" evidence="4">
    <location>
        <begin position="330"/>
        <end position="438"/>
    </location>
</feature>
<reference evidence="5" key="1">
    <citation type="submission" date="2021-07" db="EMBL/GenBank/DDBJ databases">
        <authorList>
            <person name="Branca A.L. A."/>
        </authorList>
    </citation>
    <scope>NUCLEOTIDE SEQUENCE</scope>
</reference>
<dbReference type="Pfam" id="PF16679">
    <property type="entry name" value="CDT1_C"/>
    <property type="match status" value="1"/>
</dbReference>
<dbReference type="OrthoDB" id="341730at2759"/>
<evidence type="ECO:0000259" key="4">
    <source>
        <dbReference type="Pfam" id="PF16679"/>
    </source>
</evidence>
<comment type="similarity">
    <text evidence="1">Belongs to the Cdt1 family.</text>
</comment>
<dbReference type="Gene3D" id="1.10.10.1420">
    <property type="entry name" value="DNA replication factor Cdt1, C-terminal WH domain"/>
    <property type="match status" value="1"/>
</dbReference>
<evidence type="ECO:0000256" key="1">
    <source>
        <dbReference type="ARBA" id="ARBA00008356"/>
    </source>
</evidence>
<evidence type="ECO:0000256" key="2">
    <source>
        <dbReference type="ARBA" id="ARBA00023306"/>
    </source>
</evidence>
<feature type="region of interest" description="Disordered" evidence="3">
    <location>
        <begin position="42"/>
        <end position="125"/>
    </location>
</feature>
<protein>
    <recommendedName>
        <fullName evidence="4">DNA replication factor Cdt1 C-terminal domain-containing protein</fullName>
    </recommendedName>
</protein>
<evidence type="ECO:0000313" key="5">
    <source>
        <dbReference type="EMBL" id="CAG8307229.1"/>
    </source>
</evidence>
<organism evidence="5 6">
    <name type="scientific">Penicillium salamii</name>
    <dbReference type="NCBI Taxonomy" id="1612424"/>
    <lineage>
        <taxon>Eukaryota</taxon>
        <taxon>Fungi</taxon>
        <taxon>Dikarya</taxon>
        <taxon>Ascomycota</taxon>
        <taxon>Pezizomycotina</taxon>
        <taxon>Eurotiomycetes</taxon>
        <taxon>Eurotiomycetidae</taxon>
        <taxon>Eurotiales</taxon>
        <taxon>Aspergillaceae</taxon>
        <taxon>Penicillium</taxon>
    </lineage>
</organism>
<sequence>MRPSRSCVAQQPAIQAFTRATKAGITQLPAKNTVTKTAVAKSLPVSPSKKRKLQELENFDNGNSKPVEIEEEGSPSKTLRLNELTVNSPRSGHYASPKKTPSRRGRPKNAPSTPSTPSKQRTLDFEKIPVLEETPVIERPACFNDILNLHSSFVQAFSIHMAHNGTNTPPDLREFLGSVTRLWNKRKVQTKDLQRILWVWEQSTMVSSISYRMANYGLGKICIERTVNINVQPPLLQDSFEEALELLWAKAPESLRNSSEEDQSRLFNESFGLATIHESLAPLTTFRKGQQRLQDLKGGLVRLNAERQQSEKAETTPLQRKATVSRGQGLLERIKSKQLRQSKLPPPPSKIELVRLSAADRVEEVAGILAMLRPAGTVGHGIRAMLAAQRKPFKLDVMIEHVRDSIRSEIAPDEVEKCLEILSDSKVAGNWVSIVTIGSMKSVVLKSCRDVCVKDISAKVAQLKTDWSSSPSA</sequence>
<feature type="compositionally biased region" description="Polar residues" evidence="3">
    <location>
        <begin position="75"/>
        <end position="90"/>
    </location>
</feature>
<dbReference type="EMBL" id="CAJVPG010000077">
    <property type="protein sequence ID" value="CAG8307229.1"/>
    <property type="molecule type" value="Genomic_DNA"/>
</dbReference>
<dbReference type="InterPro" id="IPR038090">
    <property type="entry name" value="Cdt1_C_WH_dom_sf"/>
</dbReference>
<dbReference type="AlphaFoldDB" id="A0A9W4INA8"/>
<accession>A0A9W4INA8</accession>
<dbReference type="InterPro" id="IPR032054">
    <property type="entry name" value="Cdt1_C"/>
</dbReference>
<comment type="caution">
    <text evidence="5">The sequence shown here is derived from an EMBL/GenBank/DDBJ whole genome shotgun (WGS) entry which is preliminary data.</text>
</comment>